<organism evidence="1 2">
    <name type="scientific">Actinoallomurus oryzae</name>
    <dbReference type="NCBI Taxonomy" id="502180"/>
    <lineage>
        <taxon>Bacteria</taxon>
        <taxon>Bacillati</taxon>
        <taxon>Actinomycetota</taxon>
        <taxon>Actinomycetes</taxon>
        <taxon>Streptosporangiales</taxon>
        <taxon>Thermomonosporaceae</taxon>
        <taxon>Actinoallomurus</taxon>
    </lineage>
</organism>
<proteinExistence type="predicted"/>
<sequence length="148" mass="16696">MSEFGDLGNLDIQRLIRISEEHSAKVQEMQERSAELRGVAETKDRRIRVTCTIADGVTDIHIDPRAMRMPADKFAETLKELIHEANADVRNQLNDLMDETYGKDANPMALMQDQEAVQERLQAAAAVFDRTLDDAMADLERIAKQLGL</sequence>
<protein>
    <recommendedName>
        <fullName evidence="3">YbaB/EbfC DNA-binding family protein</fullName>
    </recommendedName>
</protein>
<dbReference type="Gene3D" id="3.30.1310.10">
    <property type="entry name" value="Nucleoid-associated protein YbaB-like domain"/>
    <property type="match status" value="1"/>
</dbReference>
<dbReference type="Proteomes" id="UP001500503">
    <property type="component" value="Unassembled WGS sequence"/>
</dbReference>
<dbReference type="InterPro" id="IPR004401">
    <property type="entry name" value="YbaB/EbfC"/>
</dbReference>
<dbReference type="EMBL" id="BAABHF010000038">
    <property type="protein sequence ID" value="GAA4505409.1"/>
    <property type="molecule type" value="Genomic_DNA"/>
</dbReference>
<keyword evidence="2" id="KW-1185">Reference proteome</keyword>
<evidence type="ECO:0000313" key="2">
    <source>
        <dbReference type="Proteomes" id="UP001500503"/>
    </source>
</evidence>
<dbReference type="RefSeq" id="WP_345469674.1">
    <property type="nucleotide sequence ID" value="NZ_BAABHF010000038.1"/>
</dbReference>
<comment type="caution">
    <text evidence="1">The sequence shown here is derived from an EMBL/GenBank/DDBJ whole genome shotgun (WGS) entry which is preliminary data.</text>
</comment>
<dbReference type="Pfam" id="PF02575">
    <property type="entry name" value="YbaB_DNA_bd"/>
    <property type="match status" value="1"/>
</dbReference>
<dbReference type="InterPro" id="IPR036894">
    <property type="entry name" value="YbaB-like_sf"/>
</dbReference>
<evidence type="ECO:0000313" key="1">
    <source>
        <dbReference type="EMBL" id="GAA4505409.1"/>
    </source>
</evidence>
<gene>
    <name evidence="1" type="ORF">GCM10023191_061050</name>
</gene>
<dbReference type="SUPFAM" id="SSF82607">
    <property type="entry name" value="YbaB-like"/>
    <property type="match status" value="1"/>
</dbReference>
<name>A0ABP8QLH1_9ACTN</name>
<reference evidence="2" key="1">
    <citation type="journal article" date="2019" name="Int. J. Syst. Evol. Microbiol.">
        <title>The Global Catalogue of Microorganisms (GCM) 10K type strain sequencing project: providing services to taxonomists for standard genome sequencing and annotation.</title>
        <authorList>
            <consortium name="The Broad Institute Genomics Platform"/>
            <consortium name="The Broad Institute Genome Sequencing Center for Infectious Disease"/>
            <person name="Wu L."/>
            <person name="Ma J."/>
        </authorList>
    </citation>
    <scope>NUCLEOTIDE SEQUENCE [LARGE SCALE GENOMIC DNA]</scope>
    <source>
        <strain evidence="2">JCM 17933</strain>
    </source>
</reference>
<accession>A0ABP8QLH1</accession>
<evidence type="ECO:0008006" key="3">
    <source>
        <dbReference type="Google" id="ProtNLM"/>
    </source>
</evidence>